<organism evidence="1">
    <name type="scientific">Physcomitrium patens</name>
    <name type="common">Spreading-leaved earth moss</name>
    <name type="synonym">Physcomitrella patens</name>
    <dbReference type="NCBI Taxonomy" id="3218"/>
    <lineage>
        <taxon>Eukaryota</taxon>
        <taxon>Viridiplantae</taxon>
        <taxon>Streptophyta</taxon>
        <taxon>Embryophyta</taxon>
        <taxon>Bryophyta</taxon>
        <taxon>Bryophytina</taxon>
        <taxon>Bryopsida</taxon>
        <taxon>Funariidae</taxon>
        <taxon>Funariales</taxon>
        <taxon>Funariaceae</taxon>
        <taxon>Physcomitrium</taxon>
    </lineage>
</organism>
<dbReference type="AlphaFoldDB" id="A0A2K1KI28"/>
<protein>
    <submittedName>
        <fullName evidence="1 2">Uncharacterized protein</fullName>
    </submittedName>
</protein>
<evidence type="ECO:0000313" key="1">
    <source>
        <dbReference type="EMBL" id="PNR53432.1"/>
    </source>
</evidence>
<dbReference type="EnsemblPlants" id="Pp3c5_1820V3.2">
    <property type="protein sequence ID" value="PAC:32953733.CDS.1"/>
    <property type="gene ID" value="Pp3c5_1820"/>
</dbReference>
<accession>A0A2K1KI28</accession>
<keyword evidence="3" id="KW-1185">Reference proteome</keyword>
<dbReference type="InParanoid" id="A0A2K1KI28"/>
<dbReference type="Proteomes" id="UP000006727">
    <property type="component" value="Chromosome 5"/>
</dbReference>
<evidence type="ECO:0000313" key="2">
    <source>
        <dbReference type="EnsemblPlants" id="PAC:32953732.CDS.1"/>
    </source>
</evidence>
<dbReference type="Gramene" id="Pp3c5_1820V3.1">
    <property type="protein sequence ID" value="PAC:32953732.CDS.1"/>
    <property type="gene ID" value="Pp3c5_1820"/>
</dbReference>
<reference evidence="1 3" key="1">
    <citation type="journal article" date="2008" name="Science">
        <title>The Physcomitrella genome reveals evolutionary insights into the conquest of land by plants.</title>
        <authorList>
            <person name="Rensing S."/>
            <person name="Lang D."/>
            <person name="Zimmer A."/>
            <person name="Terry A."/>
            <person name="Salamov A."/>
            <person name="Shapiro H."/>
            <person name="Nishiyama T."/>
            <person name="Perroud P.-F."/>
            <person name="Lindquist E."/>
            <person name="Kamisugi Y."/>
            <person name="Tanahashi T."/>
            <person name="Sakakibara K."/>
            <person name="Fujita T."/>
            <person name="Oishi K."/>
            <person name="Shin-I T."/>
            <person name="Kuroki Y."/>
            <person name="Toyoda A."/>
            <person name="Suzuki Y."/>
            <person name="Hashimoto A."/>
            <person name="Yamaguchi K."/>
            <person name="Sugano A."/>
            <person name="Kohara Y."/>
            <person name="Fujiyama A."/>
            <person name="Anterola A."/>
            <person name="Aoki S."/>
            <person name="Ashton N."/>
            <person name="Barbazuk W.B."/>
            <person name="Barker E."/>
            <person name="Bennetzen J."/>
            <person name="Bezanilla M."/>
            <person name="Blankenship R."/>
            <person name="Cho S.H."/>
            <person name="Dutcher S."/>
            <person name="Estelle M."/>
            <person name="Fawcett J.A."/>
            <person name="Gundlach H."/>
            <person name="Hanada K."/>
            <person name="Heyl A."/>
            <person name="Hicks K.A."/>
            <person name="Hugh J."/>
            <person name="Lohr M."/>
            <person name="Mayer K."/>
            <person name="Melkozernov A."/>
            <person name="Murata T."/>
            <person name="Nelson D."/>
            <person name="Pils B."/>
            <person name="Prigge M."/>
            <person name="Reiss B."/>
            <person name="Renner T."/>
            <person name="Rombauts S."/>
            <person name="Rushton P."/>
            <person name="Sanderfoot A."/>
            <person name="Schween G."/>
            <person name="Shiu S.-H."/>
            <person name="Stueber K."/>
            <person name="Theodoulou F.L."/>
            <person name="Tu H."/>
            <person name="Van de Peer Y."/>
            <person name="Verrier P.J."/>
            <person name="Waters E."/>
            <person name="Wood A."/>
            <person name="Yang L."/>
            <person name="Cove D."/>
            <person name="Cuming A."/>
            <person name="Hasebe M."/>
            <person name="Lucas S."/>
            <person name="Mishler D.B."/>
            <person name="Reski R."/>
            <person name="Grigoriev I."/>
            <person name="Quatrano R.S."/>
            <person name="Boore J.L."/>
        </authorList>
    </citation>
    <scope>NUCLEOTIDE SEQUENCE [LARGE SCALE GENOMIC DNA]</scope>
    <source>
        <strain evidence="2 3">cv. Gransden 2004</strain>
    </source>
</reference>
<dbReference type="EnsemblPlants" id="Pp3c5_1820V3.1">
    <property type="protein sequence ID" value="PAC:32953732.CDS.1"/>
    <property type="gene ID" value="Pp3c5_1820"/>
</dbReference>
<proteinExistence type="predicted"/>
<reference evidence="1 3" key="2">
    <citation type="journal article" date="2018" name="Plant J.">
        <title>The Physcomitrella patens chromosome-scale assembly reveals moss genome structure and evolution.</title>
        <authorList>
            <person name="Lang D."/>
            <person name="Ullrich K.K."/>
            <person name="Murat F."/>
            <person name="Fuchs J."/>
            <person name="Jenkins J."/>
            <person name="Haas F.B."/>
            <person name="Piednoel M."/>
            <person name="Gundlach H."/>
            <person name="Van Bel M."/>
            <person name="Meyberg R."/>
            <person name="Vives C."/>
            <person name="Morata J."/>
            <person name="Symeonidi A."/>
            <person name="Hiss M."/>
            <person name="Muchero W."/>
            <person name="Kamisugi Y."/>
            <person name="Saleh O."/>
            <person name="Blanc G."/>
            <person name="Decker E.L."/>
            <person name="van Gessel N."/>
            <person name="Grimwood J."/>
            <person name="Hayes R.D."/>
            <person name="Graham S.W."/>
            <person name="Gunter L.E."/>
            <person name="McDaniel S.F."/>
            <person name="Hoernstein S.N.W."/>
            <person name="Larsson A."/>
            <person name="Li F.W."/>
            <person name="Perroud P.F."/>
            <person name="Phillips J."/>
            <person name="Ranjan P."/>
            <person name="Rokshar D.S."/>
            <person name="Rothfels C.J."/>
            <person name="Schneider L."/>
            <person name="Shu S."/>
            <person name="Stevenson D.W."/>
            <person name="Thummler F."/>
            <person name="Tillich M."/>
            <person name="Villarreal Aguilar J.C."/>
            <person name="Widiez T."/>
            <person name="Wong G.K."/>
            <person name="Wymore A."/>
            <person name="Zhang Y."/>
            <person name="Zimmer A.D."/>
            <person name="Quatrano R.S."/>
            <person name="Mayer K.F.X."/>
            <person name="Goodstein D."/>
            <person name="Casacuberta J.M."/>
            <person name="Vandepoele K."/>
            <person name="Reski R."/>
            <person name="Cuming A.C."/>
            <person name="Tuskan G.A."/>
            <person name="Maumus F."/>
            <person name="Salse J."/>
            <person name="Schmutz J."/>
            <person name="Rensing S.A."/>
        </authorList>
    </citation>
    <scope>NUCLEOTIDE SEQUENCE [LARGE SCALE GENOMIC DNA]</scope>
    <source>
        <strain evidence="2 3">cv. Gransden 2004</strain>
    </source>
</reference>
<gene>
    <name evidence="1" type="ORF">PHYPA_007107</name>
</gene>
<reference evidence="2" key="3">
    <citation type="submission" date="2020-12" db="UniProtKB">
        <authorList>
            <consortium name="EnsemblPlants"/>
        </authorList>
    </citation>
    <scope>IDENTIFICATION</scope>
</reference>
<name>A0A2K1KI28_PHYPA</name>
<dbReference type="EMBL" id="ABEU02000005">
    <property type="protein sequence ID" value="PNR53432.1"/>
    <property type="molecule type" value="Genomic_DNA"/>
</dbReference>
<evidence type="ECO:0000313" key="3">
    <source>
        <dbReference type="Proteomes" id="UP000006727"/>
    </source>
</evidence>
<dbReference type="Gramene" id="Pp3c5_1820V3.2">
    <property type="protein sequence ID" value="PAC:32953733.CDS.1"/>
    <property type="gene ID" value="Pp3c5_1820"/>
</dbReference>
<sequence length="104" mass="12284">MLIDVFQFLEYGSNWSLWWLLWRLGGRLQALQHIAWTKSLSSVAWRSVDDLNADLRPAVAFGRPFCFWFFSWFFDLFPCAGLRCELVCRSLRRRGLINSKVAYS</sequence>